<comment type="caution">
    <text evidence="2">The sequence shown here is derived from an EMBL/GenBank/DDBJ whole genome shotgun (WGS) entry which is preliminary data.</text>
</comment>
<name>A0A9W9P016_PENCI</name>
<dbReference type="EMBL" id="JAPQKT010000005">
    <property type="protein sequence ID" value="KAJ5231717.1"/>
    <property type="molecule type" value="Genomic_DNA"/>
</dbReference>
<reference evidence="2" key="1">
    <citation type="submission" date="2022-11" db="EMBL/GenBank/DDBJ databases">
        <authorList>
            <person name="Petersen C."/>
        </authorList>
    </citation>
    <scope>NUCLEOTIDE SEQUENCE</scope>
    <source>
        <strain evidence="2">IBT 23319</strain>
    </source>
</reference>
<dbReference type="OrthoDB" id="40334at2759"/>
<feature type="compositionally biased region" description="Basic and acidic residues" evidence="1">
    <location>
        <begin position="266"/>
        <end position="275"/>
    </location>
</feature>
<dbReference type="PANTHER" id="PTHR28630">
    <property type="match status" value="1"/>
</dbReference>
<protein>
    <submittedName>
        <fullName evidence="2">Uncharacterized protein</fullName>
    </submittedName>
</protein>
<sequence length="275" mass="30844">MADLEVSCEWPTFPSDETLHEAFEIEIKTQNGDSVRFGELVAGKGDSITTIVIFGELEVALSRYPTDSKTNHSFLHSLVRHWFCTYDQDYVRNLAGKIKERLLSTVPPNARPAQVIIIGCGDSDGIVPYIETTTDDFPIYSDPTGKIYDKLEMKRTTAFTDPPPYTEHSLRSSFMICMKQIWKRGMAGFRGGSWDQQGGEWIFVNGKLRYAHRMEAANDHLTAEQLVDILKTDEFREGIEVVPPSSADVSAQNGGIQESDIAVESQNDKQEAENL</sequence>
<feature type="region of interest" description="Disordered" evidence="1">
    <location>
        <begin position="243"/>
        <end position="275"/>
    </location>
</feature>
<dbReference type="AlphaFoldDB" id="A0A9W9P016"/>
<dbReference type="CDD" id="cd02970">
    <property type="entry name" value="PRX_like2"/>
    <property type="match status" value="1"/>
</dbReference>
<keyword evidence="3" id="KW-1185">Reference proteome</keyword>
<gene>
    <name evidence="2" type="ORF">N7469_006305</name>
</gene>
<organism evidence="2 3">
    <name type="scientific">Penicillium citrinum</name>
    <dbReference type="NCBI Taxonomy" id="5077"/>
    <lineage>
        <taxon>Eukaryota</taxon>
        <taxon>Fungi</taxon>
        <taxon>Dikarya</taxon>
        <taxon>Ascomycota</taxon>
        <taxon>Pezizomycotina</taxon>
        <taxon>Eurotiomycetes</taxon>
        <taxon>Eurotiomycetidae</taxon>
        <taxon>Eurotiales</taxon>
        <taxon>Aspergillaceae</taxon>
        <taxon>Penicillium</taxon>
    </lineage>
</organism>
<dbReference type="Proteomes" id="UP001147733">
    <property type="component" value="Unassembled WGS sequence"/>
</dbReference>
<dbReference type="RefSeq" id="XP_056500461.1">
    <property type="nucleotide sequence ID" value="XM_056645223.1"/>
</dbReference>
<dbReference type="PANTHER" id="PTHR28630:SF3">
    <property type="entry name" value="PEROXIREDOXIN-LIKE 2C"/>
    <property type="match status" value="1"/>
</dbReference>
<dbReference type="InterPro" id="IPR032801">
    <property type="entry name" value="PXL2A/B/C"/>
</dbReference>
<evidence type="ECO:0000313" key="3">
    <source>
        <dbReference type="Proteomes" id="UP001147733"/>
    </source>
</evidence>
<proteinExistence type="predicted"/>
<dbReference type="Pfam" id="PF13911">
    <property type="entry name" value="AhpC-TSA_2"/>
    <property type="match status" value="1"/>
</dbReference>
<accession>A0A9W9P016</accession>
<evidence type="ECO:0000313" key="2">
    <source>
        <dbReference type="EMBL" id="KAJ5231717.1"/>
    </source>
</evidence>
<dbReference type="GeneID" id="81384390"/>
<reference evidence="2" key="2">
    <citation type="journal article" date="2023" name="IMA Fungus">
        <title>Comparative genomic study of the Penicillium genus elucidates a diverse pangenome and 15 lateral gene transfer events.</title>
        <authorList>
            <person name="Petersen C."/>
            <person name="Sorensen T."/>
            <person name="Nielsen M.R."/>
            <person name="Sondergaard T.E."/>
            <person name="Sorensen J.L."/>
            <person name="Fitzpatrick D.A."/>
            <person name="Frisvad J.C."/>
            <person name="Nielsen K.L."/>
        </authorList>
    </citation>
    <scope>NUCLEOTIDE SEQUENCE</scope>
    <source>
        <strain evidence="2">IBT 23319</strain>
    </source>
</reference>
<evidence type="ECO:0000256" key="1">
    <source>
        <dbReference type="SAM" id="MobiDB-lite"/>
    </source>
</evidence>
<feature type="compositionally biased region" description="Polar residues" evidence="1">
    <location>
        <begin position="247"/>
        <end position="256"/>
    </location>
</feature>